<sequence>MRDHIPDVIRANGEEPEVRVLTEDEFAGALLDEVVEEALELRAATSVDDRLTEAADVYEVLLAVARLCGTTIEEVTRRADAKRAARGGFEDRVWLD</sequence>
<dbReference type="Proteomes" id="UP001566476">
    <property type="component" value="Unassembled WGS sequence"/>
</dbReference>
<accession>A0ABV4I585</accession>
<dbReference type="RefSeq" id="WP_370720085.1">
    <property type="nucleotide sequence ID" value="NZ_JBGGTQ010000008.1"/>
</dbReference>
<evidence type="ECO:0000313" key="2">
    <source>
        <dbReference type="Proteomes" id="UP001566476"/>
    </source>
</evidence>
<keyword evidence="2" id="KW-1185">Reference proteome</keyword>
<dbReference type="CDD" id="cd11532">
    <property type="entry name" value="NTP-PPase_COG4997"/>
    <property type="match status" value="1"/>
</dbReference>
<comment type="caution">
    <text evidence="1">The sequence shown here is derived from an EMBL/GenBank/DDBJ whole genome shotgun (WGS) entry which is preliminary data.</text>
</comment>
<gene>
    <name evidence="1" type="ORF">AB2L28_16540</name>
</gene>
<reference evidence="1 2" key="1">
    <citation type="submission" date="2024-07" db="EMBL/GenBank/DDBJ databases">
        <authorList>
            <person name="Thanompreechachai J."/>
            <person name="Duangmal K."/>
        </authorList>
    </citation>
    <scope>NUCLEOTIDE SEQUENCE [LARGE SCALE GENOMIC DNA]</scope>
    <source>
        <strain evidence="1 2">TBRC 1896</strain>
    </source>
</reference>
<name>A0ABV4I585_9ACTN</name>
<protein>
    <submittedName>
        <fullName evidence="1">Nucleoside triphosphate pyrophosphohydrolase</fullName>
    </submittedName>
</protein>
<dbReference type="SUPFAM" id="SSF101386">
    <property type="entry name" value="all-alpha NTP pyrophosphatases"/>
    <property type="match status" value="1"/>
</dbReference>
<evidence type="ECO:0000313" key="1">
    <source>
        <dbReference type="EMBL" id="MEZ0493847.1"/>
    </source>
</evidence>
<dbReference type="InterPro" id="IPR038735">
    <property type="entry name" value="MSMEG_1276-like_NTP-PPase_dom"/>
</dbReference>
<organism evidence="1 2">
    <name type="scientific">Kineococcus mangrovi</name>
    <dbReference type="NCBI Taxonomy" id="1660183"/>
    <lineage>
        <taxon>Bacteria</taxon>
        <taxon>Bacillati</taxon>
        <taxon>Actinomycetota</taxon>
        <taxon>Actinomycetes</taxon>
        <taxon>Kineosporiales</taxon>
        <taxon>Kineosporiaceae</taxon>
        <taxon>Kineococcus</taxon>
    </lineage>
</organism>
<proteinExistence type="predicted"/>
<dbReference type="EMBL" id="JBGGTQ010000008">
    <property type="protein sequence ID" value="MEZ0493847.1"/>
    <property type="molecule type" value="Genomic_DNA"/>
</dbReference>